<gene>
    <name evidence="1" type="ORF">P154DRAFT_258147</name>
</gene>
<accession>A0A6A5WXE5</accession>
<organism evidence="1 2">
    <name type="scientific">Amniculicola lignicola CBS 123094</name>
    <dbReference type="NCBI Taxonomy" id="1392246"/>
    <lineage>
        <taxon>Eukaryota</taxon>
        <taxon>Fungi</taxon>
        <taxon>Dikarya</taxon>
        <taxon>Ascomycota</taxon>
        <taxon>Pezizomycotina</taxon>
        <taxon>Dothideomycetes</taxon>
        <taxon>Pleosporomycetidae</taxon>
        <taxon>Pleosporales</taxon>
        <taxon>Amniculicolaceae</taxon>
        <taxon>Amniculicola</taxon>
    </lineage>
</organism>
<keyword evidence="2" id="KW-1185">Reference proteome</keyword>
<name>A0A6A5WXE5_9PLEO</name>
<evidence type="ECO:0000313" key="1">
    <source>
        <dbReference type="EMBL" id="KAF2006372.1"/>
    </source>
</evidence>
<protein>
    <submittedName>
        <fullName evidence="1">Uncharacterized protein</fullName>
    </submittedName>
</protein>
<dbReference type="AlphaFoldDB" id="A0A6A5WXE5"/>
<reference evidence="1" key="1">
    <citation type="journal article" date="2020" name="Stud. Mycol.">
        <title>101 Dothideomycetes genomes: a test case for predicting lifestyles and emergence of pathogens.</title>
        <authorList>
            <person name="Haridas S."/>
            <person name="Albert R."/>
            <person name="Binder M."/>
            <person name="Bloem J."/>
            <person name="Labutti K."/>
            <person name="Salamov A."/>
            <person name="Andreopoulos B."/>
            <person name="Baker S."/>
            <person name="Barry K."/>
            <person name="Bills G."/>
            <person name="Bluhm B."/>
            <person name="Cannon C."/>
            <person name="Castanera R."/>
            <person name="Culley D."/>
            <person name="Daum C."/>
            <person name="Ezra D."/>
            <person name="Gonzalez J."/>
            <person name="Henrissat B."/>
            <person name="Kuo A."/>
            <person name="Liang C."/>
            <person name="Lipzen A."/>
            <person name="Lutzoni F."/>
            <person name="Magnuson J."/>
            <person name="Mondo S."/>
            <person name="Nolan M."/>
            <person name="Ohm R."/>
            <person name="Pangilinan J."/>
            <person name="Park H.-J."/>
            <person name="Ramirez L."/>
            <person name="Alfaro M."/>
            <person name="Sun H."/>
            <person name="Tritt A."/>
            <person name="Yoshinaga Y."/>
            <person name="Zwiers L.-H."/>
            <person name="Turgeon B."/>
            <person name="Goodwin S."/>
            <person name="Spatafora J."/>
            <person name="Crous P."/>
            <person name="Grigoriev I."/>
        </authorList>
    </citation>
    <scope>NUCLEOTIDE SEQUENCE</scope>
    <source>
        <strain evidence="1">CBS 123094</strain>
    </source>
</reference>
<dbReference type="EMBL" id="ML977560">
    <property type="protein sequence ID" value="KAF2006372.1"/>
    <property type="molecule type" value="Genomic_DNA"/>
</dbReference>
<sequence>MTHLRPARPFLCCTSQSGRWGVSSPEHPPLSAAWPVGALRGGSDWRPLAAIGVISPAPPSPYQIFQGEHIDVSGASQDMQDMQDMQDKLLFSKRPKQPVPPVYKSLKTRHDRRELRNIGECRYGGETGACWEDVEWCRVPVPATLAEREILCRVVMKKPCAPVHATARPKYMYVTITSPGWRAACRPTRPACRGP</sequence>
<proteinExistence type="predicted"/>
<dbReference type="Proteomes" id="UP000799779">
    <property type="component" value="Unassembled WGS sequence"/>
</dbReference>
<evidence type="ECO:0000313" key="2">
    <source>
        <dbReference type="Proteomes" id="UP000799779"/>
    </source>
</evidence>